<dbReference type="PANTHER" id="PTHR24390:SF159">
    <property type="entry name" value="GROWTH FACTOR INDEPENDENT 1 TRANSCRIPTIONAL REPRESSOR"/>
    <property type="match status" value="1"/>
</dbReference>
<keyword evidence="6" id="KW-0238">DNA-binding</keyword>
<dbReference type="InterPro" id="IPR012934">
    <property type="entry name" value="Znf_AD"/>
</dbReference>
<dbReference type="Pfam" id="PF07776">
    <property type="entry name" value="zf-AD"/>
    <property type="match status" value="1"/>
</dbReference>
<evidence type="ECO:0000313" key="14">
    <source>
        <dbReference type="Proteomes" id="UP001652700"/>
    </source>
</evidence>
<evidence type="ECO:0000259" key="11">
    <source>
        <dbReference type="PROSITE" id="PS50157"/>
    </source>
</evidence>
<feature type="compositionally biased region" description="Low complexity" evidence="10">
    <location>
        <begin position="163"/>
        <end position="172"/>
    </location>
</feature>
<dbReference type="PANTHER" id="PTHR24390">
    <property type="entry name" value="ZINC FINGER PROTEIN"/>
    <property type="match status" value="1"/>
</dbReference>
<evidence type="ECO:0000256" key="7">
    <source>
        <dbReference type="ARBA" id="ARBA00023242"/>
    </source>
</evidence>
<name>A0ABM5JXI0_DIAVI</name>
<evidence type="ECO:0000256" key="6">
    <source>
        <dbReference type="ARBA" id="ARBA00023125"/>
    </source>
</evidence>
<organism evidence="13 14">
    <name type="scientific">Diabrotica virgifera virgifera</name>
    <name type="common">western corn rootworm</name>
    <dbReference type="NCBI Taxonomy" id="50390"/>
    <lineage>
        <taxon>Eukaryota</taxon>
        <taxon>Metazoa</taxon>
        <taxon>Ecdysozoa</taxon>
        <taxon>Arthropoda</taxon>
        <taxon>Hexapoda</taxon>
        <taxon>Insecta</taxon>
        <taxon>Pterygota</taxon>
        <taxon>Neoptera</taxon>
        <taxon>Endopterygota</taxon>
        <taxon>Coleoptera</taxon>
        <taxon>Polyphaga</taxon>
        <taxon>Cucujiformia</taxon>
        <taxon>Chrysomeloidea</taxon>
        <taxon>Chrysomelidae</taxon>
        <taxon>Galerucinae</taxon>
        <taxon>Diabroticina</taxon>
        <taxon>Diabroticites</taxon>
        <taxon>Diabrotica</taxon>
    </lineage>
</organism>
<dbReference type="PROSITE" id="PS50157">
    <property type="entry name" value="ZINC_FINGER_C2H2_2"/>
    <property type="match status" value="8"/>
</dbReference>
<feature type="domain" description="C2H2-type" evidence="11">
    <location>
        <begin position="308"/>
        <end position="335"/>
    </location>
</feature>
<feature type="compositionally biased region" description="Basic and acidic residues" evidence="10">
    <location>
        <begin position="176"/>
        <end position="186"/>
    </location>
</feature>
<keyword evidence="4 8" id="KW-0863">Zinc-finger</keyword>
<feature type="region of interest" description="Disordered" evidence="10">
    <location>
        <begin position="142"/>
        <end position="186"/>
    </location>
</feature>
<feature type="domain" description="C2H2-type" evidence="11">
    <location>
        <begin position="392"/>
        <end position="420"/>
    </location>
</feature>
<dbReference type="RefSeq" id="XP_050502646.1">
    <property type="nucleotide sequence ID" value="XM_050646689.1"/>
</dbReference>
<evidence type="ECO:0000256" key="2">
    <source>
        <dbReference type="ARBA" id="ARBA00022723"/>
    </source>
</evidence>
<dbReference type="SMART" id="SM00868">
    <property type="entry name" value="zf-AD"/>
    <property type="match status" value="1"/>
</dbReference>
<evidence type="ECO:0008006" key="15">
    <source>
        <dbReference type="Google" id="ProtNLM"/>
    </source>
</evidence>
<feature type="domain" description="C2H2-type" evidence="11">
    <location>
        <begin position="252"/>
        <end position="279"/>
    </location>
</feature>
<dbReference type="InterPro" id="IPR013087">
    <property type="entry name" value="Znf_C2H2_type"/>
</dbReference>
<feature type="domain" description="C2H2-type" evidence="11">
    <location>
        <begin position="196"/>
        <end position="223"/>
    </location>
</feature>
<dbReference type="SUPFAM" id="SSF57667">
    <property type="entry name" value="beta-beta-alpha zinc fingers"/>
    <property type="match status" value="5"/>
</dbReference>
<comment type="subcellular location">
    <subcellularLocation>
        <location evidence="1">Nucleus</location>
    </subcellularLocation>
</comment>
<dbReference type="Gene3D" id="3.30.160.60">
    <property type="entry name" value="Classic Zinc Finger"/>
    <property type="match status" value="8"/>
</dbReference>
<reference evidence="13" key="1">
    <citation type="submission" date="2025-05" db="UniProtKB">
        <authorList>
            <consortium name="EnsemblMetazoa"/>
        </authorList>
    </citation>
    <scope>IDENTIFICATION</scope>
</reference>
<proteinExistence type="predicted"/>
<feature type="binding site" evidence="9">
    <location>
        <position position="59"/>
    </location>
    <ligand>
        <name>Zn(2+)</name>
        <dbReference type="ChEBI" id="CHEBI:29105"/>
    </ligand>
</feature>
<feature type="domain" description="ZAD" evidence="12">
    <location>
        <begin position="11"/>
        <end position="86"/>
    </location>
</feature>
<feature type="binding site" evidence="9">
    <location>
        <position position="13"/>
    </location>
    <ligand>
        <name>Zn(2+)</name>
        <dbReference type="ChEBI" id="CHEBI:29105"/>
    </ligand>
</feature>
<dbReference type="PROSITE" id="PS51915">
    <property type="entry name" value="ZAD"/>
    <property type="match status" value="1"/>
</dbReference>
<evidence type="ECO:0000256" key="4">
    <source>
        <dbReference type="ARBA" id="ARBA00022771"/>
    </source>
</evidence>
<feature type="binding site" evidence="9">
    <location>
        <position position="16"/>
    </location>
    <ligand>
        <name>Zn(2+)</name>
        <dbReference type="ChEBI" id="CHEBI:29105"/>
    </ligand>
</feature>
<evidence type="ECO:0000313" key="13">
    <source>
        <dbReference type="EnsemblMetazoa" id="XP_050502646.1"/>
    </source>
</evidence>
<evidence type="ECO:0000259" key="12">
    <source>
        <dbReference type="PROSITE" id="PS51915"/>
    </source>
</evidence>
<evidence type="ECO:0000256" key="10">
    <source>
        <dbReference type="SAM" id="MobiDB-lite"/>
    </source>
</evidence>
<dbReference type="Proteomes" id="UP001652700">
    <property type="component" value="Unplaced"/>
</dbReference>
<dbReference type="SUPFAM" id="SSF57716">
    <property type="entry name" value="Glucocorticoid receptor-like (DNA-binding domain)"/>
    <property type="match status" value="1"/>
</dbReference>
<evidence type="ECO:0000256" key="5">
    <source>
        <dbReference type="ARBA" id="ARBA00022833"/>
    </source>
</evidence>
<evidence type="ECO:0000256" key="3">
    <source>
        <dbReference type="ARBA" id="ARBA00022737"/>
    </source>
</evidence>
<keyword evidence="3" id="KW-0677">Repeat</keyword>
<feature type="domain" description="C2H2-type" evidence="11">
    <location>
        <begin position="224"/>
        <end position="251"/>
    </location>
</feature>
<feature type="binding site" evidence="9">
    <location>
        <position position="62"/>
    </location>
    <ligand>
        <name>Zn(2+)</name>
        <dbReference type="ChEBI" id="CHEBI:29105"/>
    </ligand>
</feature>
<dbReference type="Pfam" id="PF00096">
    <property type="entry name" value="zf-C2H2"/>
    <property type="match status" value="7"/>
</dbReference>
<protein>
    <recommendedName>
        <fullName evidence="15">Zinc finger protein OZF-like</fullName>
    </recommendedName>
</protein>
<evidence type="ECO:0000256" key="1">
    <source>
        <dbReference type="ARBA" id="ARBA00004123"/>
    </source>
</evidence>
<keyword evidence="7" id="KW-0539">Nucleus</keyword>
<evidence type="ECO:0000256" key="9">
    <source>
        <dbReference type="PROSITE-ProRule" id="PRU01263"/>
    </source>
</evidence>
<feature type="domain" description="C2H2-type" evidence="11">
    <location>
        <begin position="364"/>
        <end position="391"/>
    </location>
</feature>
<evidence type="ECO:0000256" key="8">
    <source>
        <dbReference type="PROSITE-ProRule" id="PRU00042"/>
    </source>
</evidence>
<keyword evidence="5 9" id="KW-0862">Zinc</keyword>
<keyword evidence="2 9" id="KW-0479">Metal-binding</keyword>
<feature type="domain" description="C2H2-type" evidence="11">
    <location>
        <begin position="280"/>
        <end position="307"/>
    </location>
</feature>
<dbReference type="InterPro" id="IPR036236">
    <property type="entry name" value="Znf_C2H2_sf"/>
</dbReference>
<keyword evidence="14" id="KW-1185">Reference proteome</keyword>
<dbReference type="GeneID" id="126881947"/>
<dbReference type="Gene3D" id="3.40.1800.20">
    <property type="match status" value="1"/>
</dbReference>
<feature type="domain" description="C2H2-type" evidence="11">
    <location>
        <begin position="336"/>
        <end position="363"/>
    </location>
</feature>
<dbReference type="PROSITE" id="PS00028">
    <property type="entry name" value="ZINC_FINGER_C2H2_1"/>
    <property type="match status" value="8"/>
</dbReference>
<sequence>MDTEAITLSDKMCRTCLKEEAQKNIFDLHKPSSTDYASILKSCVYLEVNKEDDLPKNICTKCLKILLGFHKFKVTAVENEYKLKRALEHKLREEANQPTVFTIQSIQEVKIVDGEIEQVENDVMPPLAQTFEVVSAVLINNNPKPVPDAQHATQDEPNETISTDDLTFVTDSDSSDSDRENSKSDLEDTFKIKPGVKCTECGKILSSKRNLNQHMTVHTKKKPYSCNICDKKFTRAEHVLIHKRIHTGERPHKCLICKKTFIQYATLKAHLGTHSNEKPHMCTVCGKSFKQSASLSTHSRIHTGEIPYVCELCGKGFRTAGTLSIHMRFHSKERPFICIQCDKTFVTSSHLRVHHKSHTGEKPHKCIICYKAFARSEHLKSHLVIHSGRKPYQCKLCPKKYTQSSHLRRHAKAVHESKGTIEGSKGDTGIFVYD</sequence>
<dbReference type="EnsemblMetazoa" id="XM_050646689.1">
    <property type="protein sequence ID" value="XP_050502646.1"/>
    <property type="gene ID" value="LOC126881947"/>
</dbReference>
<dbReference type="SMART" id="SM00355">
    <property type="entry name" value="ZnF_C2H2"/>
    <property type="match status" value="8"/>
</dbReference>
<accession>A0ABM5JXI0</accession>